<feature type="non-terminal residue" evidence="1">
    <location>
        <position position="135"/>
    </location>
</feature>
<reference evidence="1" key="1">
    <citation type="submission" date="2021-02" db="EMBL/GenBank/DDBJ databases">
        <authorList>
            <person name="Dougan E. K."/>
            <person name="Rhodes N."/>
            <person name="Thang M."/>
            <person name="Chan C."/>
        </authorList>
    </citation>
    <scope>NUCLEOTIDE SEQUENCE</scope>
</reference>
<evidence type="ECO:0000313" key="2">
    <source>
        <dbReference type="Proteomes" id="UP000626109"/>
    </source>
</evidence>
<accession>A0A813JAT4</accession>
<name>A0A813JAT4_POLGL</name>
<comment type="caution">
    <text evidence="1">The sequence shown here is derived from an EMBL/GenBank/DDBJ whole genome shotgun (WGS) entry which is preliminary data.</text>
</comment>
<feature type="non-terminal residue" evidence="1">
    <location>
        <position position="1"/>
    </location>
</feature>
<evidence type="ECO:0000313" key="1">
    <source>
        <dbReference type="EMBL" id="CAE8668857.1"/>
    </source>
</evidence>
<dbReference type="Proteomes" id="UP000626109">
    <property type="component" value="Unassembled WGS sequence"/>
</dbReference>
<organism evidence="1 2">
    <name type="scientific">Polarella glacialis</name>
    <name type="common">Dinoflagellate</name>
    <dbReference type="NCBI Taxonomy" id="89957"/>
    <lineage>
        <taxon>Eukaryota</taxon>
        <taxon>Sar</taxon>
        <taxon>Alveolata</taxon>
        <taxon>Dinophyceae</taxon>
        <taxon>Suessiales</taxon>
        <taxon>Suessiaceae</taxon>
        <taxon>Polarella</taxon>
    </lineage>
</organism>
<gene>
    <name evidence="1" type="ORF">PGLA2088_LOCUS17044</name>
</gene>
<sequence length="135" mass="15142">ARMAGQGAGSLHANIAQDVGRQVEGMILNAKNQSETKVSTEIRRIKTKMDSMLEKIQMVTERVARMGSDNVIQKADLQRSIGKLEEVWDGEVGALKHELWQTIQAHNHNADLMKYHKESIDQMQVDMTKVTSNPS</sequence>
<dbReference type="AlphaFoldDB" id="A0A813JAT4"/>
<dbReference type="EMBL" id="CAJNNW010022111">
    <property type="protein sequence ID" value="CAE8668857.1"/>
    <property type="molecule type" value="Genomic_DNA"/>
</dbReference>
<proteinExistence type="predicted"/>
<protein>
    <submittedName>
        <fullName evidence="1">Uncharacterized protein</fullName>
    </submittedName>
</protein>